<evidence type="ECO:0000313" key="10">
    <source>
        <dbReference type="Proteomes" id="UP000516173"/>
    </source>
</evidence>
<evidence type="ECO:0000256" key="1">
    <source>
        <dbReference type="ARBA" id="ARBA00004651"/>
    </source>
</evidence>
<feature type="transmembrane region" description="Helical" evidence="7">
    <location>
        <begin position="110"/>
        <end position="129"/>
    </location>
</feature>
<dbReference type="Pfam" id="PF07690">
    <property type="entry name" value="MFS_1"/>
    <property type="match status" value="1"/>
</dbReference>
<sequence length="170" mass="17701">MVHAPLATDHGTFRSDEPPQGAAAVSTSAISASPAATTPTASGLVPVLAFSGIVVAVMQTLLVPVIADLPRLLDTTTSNAAWVITATLLSSAVATPVMGRLGDLYGKRRFVLVSLALMVLGLADLRIHLRPRADGPGPRHTGLRIGRHPARHRHHPGRITARTARIGNGA</sequence>
<keyword evidence="2" id="KW-0813">Transport</keyword>
<dbReference type="PROSITE" id="PS50850">
    <property type="entry name" value="MFS"/>
    <property type="match status" value="1"/>
</dbReference>
<comment type="subcellular location">
    <subcellularLocation>
        <location evidence="1">Cell membrane</location>
        <topology evidence="1">Multi-pass membrane protein</topology>
    </subcellularLocation>
</comment>
<feature type="region of interest" description="Disordered" evidence="6">
    <location>
        <begin position="1"/>
        <end position="21"/>
    </location>
</feature>
<evidence type="ECO:0000313" key="9">
    <source>
        <dbReference type="EMBL" id="BCK53890.1"/>
    </source>
</evidence>
<evidence type="ECO:0000256" key="5">
    <source>
        <dbReference type="ARBA" id="ARBA00023136"/>
    </source>
</evidence>
<keyword evidence="3 7" id="KW-0812">Transmembrane</keyword>
<feature type="region of interest" description="Disordered" evidence="6">
    <location>
        <begin position="131"/>
        <end position="156"/>
    </location>
</feature>
<accession>A0A7G1KFZ1</accession>
<evidence type="ECO:0000256" key="6">
    <source>
        <dbReference type="SAM" id="MobiDB-lite"/>
    </source>
</evidence>
<dbReference type="AlphaFoldDB" id="A0A7G1KFZ1"/>
<keyword evidence="4 7" id="KW-1133">Transmembrane helix</keyword>
<dbReference type="InterPro" id="IPR020846">
    <property type="entry name" value="MFS_dom"/>
</dbReference>
<evidence type="ECO:0000256" key="2">
    <source>
        <dbReference type="ARBA" id="ARBA00022448"/>
    </source>
</evidence>
<evidence type="ECO:0000256" key="3">
    <source>
        <dbReference type="ARBA" id="ARBA00022692"/>
    </source>
</evidence>
<feature type="transmembrane region" description="Helical" evidence="7">
    <location>
        <begin position="47"/>
        <end position="67"/>
    </location>
</feature>
<organism evidence="9 10">
    <name type="scientific">Nocardia wallacei</name>
    <dbReference type="NCBI Taxonomy" id="480035"/>
    <lineage>
        <taxon>Bacteria</taxon>
        <taxon>Bacillati</taxon>
        <taxon>Actinomycetota</taxon>
        <taxon>Actinomycetes</taxon>
        <taxon>Mycobacteriales</taxon>
        <taxon>Nocardiaceae</taxon>
        <taxon>Nocardia</taxon>
    </lineage>
</organism>
<evidence type="ECO:0000256" key="4">
    <source>
        <dbReference type="ARBA" id="ARBA00022989"/>
    </source>
</evidence>
<dbReference type="PANTHER" id="PTHR23501">
    <property type="entry name" value="MAJOR FACILITATOR SUPERFAMILY"/>
    <property type="match status" value="1"/>
</dbReference>
<evidence type="ECO:0000256" key="7">
    <source>
        <dbReference type="SAM" id="Phobius"/>
    </source>
</evidence>
<feature type="transmembrane region" description="Helical" evidence="7">
    <location>
        <begin position="79"/>
        <end position="98"/>
    </location>
</feature>
<dbReference type="Proteomes" id="UP000516173">
    <property type="component" value="Chromosome"/>
</dbReference>
<reference evidence="9 10" key="1">
    <citation type="submission" date="2020-08" db="EMBL/GenBank/DDBJ databases">
        <title>Genome Sequencing of Nocardia wallacei strain FMUON74 and assembly.</title>
        <authorList>
            <person name="Toyokawa M."/>
            <person name="Uesaka K."/>
        </authorList>
    </citation>
    <scope>NUCLEOTIDE SEQUENCE [LARGE SCALE GENOMIC DNA]</scope>
    <source>
        <strain evidence="9 10">FMUON74</strain>
    </source>
</reference>
<dbReference type="KEGG" id="nwl:NWFMUON74_16620"/>
<dbReference type="Gene3D" id="1.20.1720.10">
    <property type="entry name" value="Multidrug resistance protein D"/>
    <property type="match status" value="1"/>
</dbReference>
<gene>
    <name evidence="9" type="ORF">NWFMUON74_16620</name>
</gene>
<dbReference type="SUPFAM" id="SSF103473">
    <property type="entry name" value="MFS general substrate transporter"/>
    <property type="match status" value="1"/>
</dbReference>
<keyword evidence="5 7" id="KW-0472">Membrane</keyword>
<dbReference type="InterPro" id="IPR036259">
    <property type="entry name" value="MFS_trans_sf"/>
</dbReference>
<name>A0A7G1KFZ1_9NOCA</name>
<dbReference type="GO" id="GO:0005886">
    <property type="term" value="C:plasma membrane"/>
    <property type="evidence" value="ECO:0007669"/>
    <property type="project" value="UniProtKB-SubCell"/>
</dbReference>
<keyword evidence="10" id="KW-1185">Reference proteome</keyword>
<dbReference type="InterPro" id="IPR011701">
    <property type="entry name" value="MFS"/>
</dbReference>
<proteinExistence type="predicted"/>
<feature type="domain" description="Major facilitator superfamily (MFS) profile" evidence="8">
    <location>
        <begin position="44"/>
        <end position="170"/>
    </location>
</feature>
<dbReference type="GO" id="GO:0022857">
    <property type="term" value="F:transmembrane transporter activity"/>
    <property type="evidence" value="ECO:0007669"/>
    <property type="project" value="InterPro"/>
</dbReference>
<evidence type="ECO:0000259" key="8">
    <source>
        <dbReference type="PROSITE" id="PS50850"/>
    </source>
</evidence>
<dbReference type="EMBL" id="AP023396">
    <property type="protein sequence ID" value="BCK53890.1"/>
    <property type="molecule type" value="Genomic_DNA"/>
</dbReference>
<dbReference type="PANTHER" id="PTHR23501:SF197">
    <property type="entry name" value="COMD"/>
    <property type="match status" value="1"/>
</dbReference>
<protein>
    <recommendedName>
        <fullName evidence="8">Major facilitator superfamily (MFS) profile domain-containing protein</fullName>
    </recommendedName>
</protein>
<feature type="compositionally biased region" description="Basic residues" evidence="6">
    <location>
        <begin position="141"/>
        <end position="156"/>
    </location>
</feature>